<protein>
    <submittedName>
        <fullName evidence="2">Uncharacterized protein</fullName>
    </submittedName>
</protein>
<dbReference type="Pfam" id="PF03350">
    <property type="entry name" value="UPF0114"/>
    <property type="match status" value="1"/>
</dbReference>
<dbReference type="AlphaFoldDB" id="A0A2R6W7Z6"/>
<dbReference type="Gramene" id="Mp4g10020.1">
    <property type="protein sequence ID" value="Mp4g10020.1.cds"/>
    <property type="gene ID" value="Mp4g10020"/>
</dbReference>
<dbReference type="OrthoDB" id="2020089at2759"/>
<reference evidence="3" key="1">
    <citation type="journal article" date="2017" name="Cell">
        <title>Insights into land plant evolution garnered from the Marchantia polymorpha genome.</title>
        <authorList>
            <person name="Bowman J.L."/>
            <person name="Kohchi T."/>
            <person name="Yamato K.T."/>
            <person name="Jenkins J."/>
            <person name="Shu S."/>
            <person name="Ishizaki K."/>
            <person name="Yamaoka S."/>
            <person name="Nishihama R."/>
            <person name="Nakamura Y."/>
            <person name="Berger F."/>
            <person name="Adam C."/>
            <person name="Aki S.S."/>
            <person name="Althoff F."/>
            <person name="Araki T."/>
            <person name="Arteaga-Vazquez M.A."/>
            <person name="Balasubrmanian S."/>
            <person name="Barry K."/>
            <person name="Bauer D."/>
            <person name="Boehm C.R."/>
            <person name="Briginshaw L."/>
            <person name="Caballero-Perez J."/>
            <person name="Catarino B."/>
            <person name="Chen F."/>
            <person name="Chiyoda S."/>
            <person name="Chovatia M."/>
            <person name="Davies K.M."/>
            <person name="Delmans M."/>
            <person name="Demura T."/>
            <person name="Dierschke T."/>
            <person name="Dolan L."/>
            <person name="Dorantes-Acosta A.E."/>
            <person name="Eklund D.M."/>
            <person name="Florent S.N."/>
            <person name="Flores-Sandoval E."/>
            <person name="Fujiyama A."/>
            <person name="Fukuzawa H."/>
            <person name="Galik B."/>
            <person name="Grimanelli D."/>
            <person name="Grimwood J."/>
            <person name="Grossniklaus U."/>
            <person name="Hamada T."/>
            <person name="Haseloff J."/>
            <person name="Hetherington A.J."/>
            <person name="Higo A."/>
            <person name="Hirakawa Y."/>
            <person name="Hundley H.N."/>
            <person name="Ikeda Y."/>
            <person name="Inoue K."/>
            <person name="Inoue S.I."/>
            <person name="Ishida S."/>
            <person name="Jia Q."/>
            <person name="Kakita M."/>
            <person name="Kanazawa T."/>
            <person name="Kawai Y."/>
            <person name="Kawashima T."/>
            <person name="Kennedy M."/>
            <person name="Kinose K."/>
            <person name="Kinoshita T."/>
            <person name="Kohara Y."/>
            <person name="Koide E."/>
            <person name="Komatsu K."/>
            <person name="Kopischke S."/>
            <person name="Kubo M."/>
            <person name="Kyozuka J."/>
            <person name="Lagercrantz U."/>
            <person name="Lin S.S."/>
            <person name="Lindquist E."/>
            <person name="Lipzen A.M."/>
            <person name="Lu C.W."/>
            <person name="De Luna E."/>
            <person name="Martienssen R.A."/>
            <person name="Minamino N."/>
            <person name="Mizutani M."/>
            <person name="Mizutani M."/>
            <person name="Mochizuki N."/>
            <person name="Monte I."/>
            <person name="Mosher R."/>
            <person name="Nagasaki H."/>
            <person name="Nakagami H."/>
            <person name="Naramoto S."/>
            <person name="Nishitani K."/>
            <person name="Ohtani M."/>
            <person name="Okamoto T."/>
            <person name="Okumura M."/>
            <person name="Phillips J."/>
            <person name="Pollak B."/>
            <person name="Reinders A."/>
            <person name="Rovekamp M."/>
            <person name="Sano R."/>
            <person name="Sawa S."/>
            <person name="Schmid M.W."/>
            <person name="Shirakawa M."/>
            <person name="Solano R."/>
            <person name="Spunde A."/>
            <person name="Suetsugu N."/>
            <person name="Sugano S."/>
            <person name="Sugiyama A."/>
            <person name="Sun R."/>
            <person name="Suzuki Y."/>
            <person name="Takenaka M."/>
            <person name="Takezawa D."/>
            <person name="Tomogane H."/>
            <person name="Tsuzuki M."/>
            <person name="Ueda T."/>
            <person name="Umeda M."/>
            <person name="Ward J.M."/>
            <person name="Watanabe Y."/>
            <person name="Yazaki K."/>
            <person name="Yokoyama R."/>
            <person name="Yoshitake Y."/>
            <person name="Yotsui I."/>
            <person name="Zachgo S."/>
            <person name="Schmutz J."/>
        </authorList>
    </citation>
    <scope>NUCLEOTIDE SEQUENCE [LARGE SCALE GENOMIC DNA]</scope>
    <source>
        <strain evidence="3">Tak-1</strain>
    </source>
</reference>
<name>A0A2R6W7Z6_MARPO</name>
<dbReference type="GO" id="GO:0009941">
    <property type="term" value="C:chloroplast envelope"/>
    <property type="evidence" value="ECO:0000318"/>
    <property type="project" value="GO_Central"/>
</dbReference>
<keyword evidence="1" id="KW-0812">Transmembrane</keyword>
<dbReference type="EMBL" id="KZ772804">
    <property type="protein sequence ID" value="PTQ29973.1"/>
    <property type="molecule type" value="Genomic_DNA"/>
</dbReference>
<feature type="transmembrane region" description="Helical" evidence="1">
    <location>
        <begin position="156"/>
        <end position="181"/>
    </location>
</feature>
<dbReference type="Proteomes" id="UP000244005">
    <property type="component" value="Unassembled WGS sequence"/>
</dbReference>
<evidence type="ECO:0000313" key="2">
    <source>
        <dbReference type="EMBL" id="PTQ29973.1"/>
    </source>
</evidence>
<keyword evidence="3" id="KW-1185">Reference proteome</keyword>
<keyword evidence="1" id="KW-1133">Transmembrane helix</keyword>
<feature type="transmembrane region" description="Helical" evidence="1">
    <location>
        <begin position="201"/>
        <end position="225"/>
    </location>
</feature>
<evidence type="ECO:0000313" key="3">
    <source>
        <dbReference type="Proteomes" id="UP000244005"/>
    </source>
</evidence>
<evidence type="ECO:0000256" key="1">
    <source>
        <dbReference type="SAM" id="Phobius"/>
    </source>
</evidence>
<keyword evidence="1" id="KW-0472">Membrane</keyword>
<proteinExistence type="predicted"/>
<sequence>MHMAMCMRTTEILSPKQYRTPCAKTQDWAYHFIVEKPGMFARLRSNPSLFSEANLKSGILHNSRRRWNPVSVPSPNMLRKGMGIRASQSDGGIVDGGLIPQYAVADNKNSASTLDGLLEANYVQQSSATTAGVFKPPTLAERIEGAIERAIFDCRFLTLFGVVGSLLGSMLCFLQGSMFVLHSFKEFVRAYLHNIRSSQVILYLVEAVDVYLMGTVMLIFGMGLYELFVSSLEVPGSTGENGAPARGKGLRGSNLFGLFTLQERPKWLEIRSLDELKTKLGHVIVMILLVGMFEKSKRVPIHSGVDLLCFAGSILLASSCLYLLSMLHGNGKSH</sequence>
<gene>
    <name evidence="2" type="ORF">MARPO_0132s0045</name>
</gene>
<accession>A0A2R6W7Z6</accession>
<dbReference type="InterPro" id="IPR005134">
    <property type="entry name" value="UPF0114"/>
</dbReference>
<organism evidence="2 3">
    <name type="scientific">Marchantia polymorpha</name>
    <name type="common">Common liverwort</name>
    <name type="synonym">Marchantia aquatica</name>
    <dbReference type="NCBI Taxonomy" id="3197"/>
    <lineage>
        <taxon>Eukaryota</taxon>
        <taxon>Viridiplantae</taxon>
        <taxon>Streptophyta</taxon>
        <taxon>Embryophyta</taxon>
        <taxon>Marchantiophyta</taxon>
        <taxon>Marchantiopsida</taxon>
        <taxon>Marchantiidae</taxon>
        <taxon>Marchantiales</taxon>
        <taxon>Marchantiaceae</taxon>
        <taxon>Marchantia</taxon>
    </lineage>
</organism>
<dbReference type="PANTHER" id="PTHR31721">
    <property type="entry name" value="OS06G0710300 PROTEIN"/>
    <property type="match status" value="1"/>
</dbReference>
<dbReference type="PANTHER" id="PTHR31721:SF4">
    <property type="entry name" value="OS06G0710300 PROTEIN"/>
    <property type="match status" value="1"/>
</dbReference>
<feature type="transmembrane region" description="Helical" evidence="1">
    <location>
        <begin position="305"/>
        <end position="324"/>
    </location>
</feature>